<organism evidence="3 4">
    <name type="scientific">Iamia majanohamensis</name>
    <dbReference type="NCBI Taxonomy" id="467976"/>
    <lineage>
        <taxon>Bacteria</taxon>
        <taxon>Bacillati</taxon>
        <taxon>Actinomycetota</taxon>
        <taxon>Acidimicrobiia</taxon>
        <taxon>Acidimicrobiales</taxon>
        <taxon>Iamiaceae</taxon>
        <taxon>Iamia</taxon>
    </lineage>
</organism>
<feature type="domain" description="Acyl-CoA thioesterase-like N-terminal HotDog" evidence="1">
    <location>
        <begin position="29"/>
        <end position="103"/>
    </location>
</feature>
<dbReference type="Pfam" id="PF20789">
    <property type="entry name" value="4HBT_3C"/>
    <property type="match status" value="1"/>
</dbReference>
<sequence>MDPLPFLGLEATHNPHRWYLPVAPHLCTGHQFLFGGCGLGAAIEALERTTDRPLIWATAQYLSYARPPSTMDIDVTVPVSGSTVSQARAVARVGDDEILTVNAALGHRDLPHRGQFVAMPEVPSPDDCAPRPSRFRHDTDSIMSRIDLRLARGRQMEDFDGVPLPEGRSALWARMDDLPETTAAKLAVLGDYVPFGTSQALGRDVGGNSLDNTLRVVRLVPSEWVLVDIEVQALERGFGHGRVHLWAEDGTLLATASQSTIARTWD</sequence>
<dbReference type="SUPFAM" id="SSF54637">
    <property type="entry name" value="Thioesterase/thiol ester dehydrase-isomerase"/>
    <property type="match status" value="2"/>
</dbReference>
<gene>
    <name evidence="3" type="ORF">PO878_06420</name>
</gene>
<proteinExistence type="predicted"/>
<name>A0AAF0BSI2_9ACTN</name>
<keyword evidence="4" id="KW-1185">Reference proteome</keyword>
<evidence type="ECO:0000259" key="2">
    <source>
        <dbReference type="Pfam" id="PF20789"/>
    </source>
</evidence>
<accession>A0AAF0BSI2</accession>
<dbReference type="InterPro" id="IPR029069">
    <property type="entry name" value="HotDog_dom_sf"/>
</dbReference>
<evidence type="ECO:0000259" key="1">
    <source>
        <dbReference type="Pfam" id="PF13622"/>
    </source>
</evidence>
<dbReference type="Gene3D" id="2.40.160.210">
    <property type="entry name" value="Acyl-CoA thioesterase, double hotdog domain"/>
    <property type="match status" value="1"/>
</dbReference>
<feature type="domain" description="Acyl-CoA thioesterase-like C-terminal" evidence="2">
    <location>
        <begin position="125"/>
        <end position="261"/>
    </location>
</feature>
<dbReference type="InterPro" id="IPR049450">
    <property type="entry name" value="ACOT8-like_C"/>
</dbReference>
<dbReference type="Pfam" id="PF13622">
    <property type="entry name" value="4HBT_3"/>
    <property type="match status" value="1"/>
</dbReference>
<reference evidence="3" key="1">
    <citation type="submission" date="2023-01" db="EMBL/GenBank/DDBJ databases">
        <title>The diversity of Class Acidimicrobiia in South China Sea sediment environments and the proposal of Iamia marina sp. nov., a novel species of the genus Iamia.</title>
        <authorList>
            <person name="He Y."/>
            <person name="Tian X."/>
        </authorList>
    </citation>
    <scope>NUCLEOTIDE SEQUENCE</scope>
    <source>
        <strain evidence="3">DSM 19957</strain>
    </source>
</reference>
<dbReference type="Proteomes" id="UP001216390">
    <property type="component" value="Chromosome"/>
</dbReference>
<evidence type="ECO:0000313" key="4">
    <source>
        <dbReference type="Proteomes" id="UP001216390"/>
    </source>
</evidence>
<dbReference type="RefSeq" id="WP_272737878.1">
    <property type="nucleotide sequence ID" value="NZ_CP116942.1"/>
</dbReference>
<evidence type="ECO:0000313" key="3">
    <source>
        <dbReference type="EMBL" id="WCO68361.1"/>
    </source>
</evidence>
<protein>
    <submittedName>
        <fullName evidence="3">Thioesterase family protein</fullName>
    </submittedName>
</protein>
<dbReference type="EMBL" id="CP116942">
    <property type="protein sequence ID" value="WCO68361.1"/>
    <property type="molecule type" value="Genomic_DNA"/>
</dbReference>
<dbReference type="InterPro" id="IPR049449">
    <property type="entry name" value="TesB_ACOT8-like_N"/>
</dbReference>
<dbReference type="AlphaFoldDB" id="A0AAF0BSI2"/>
<dbReference type="InterPro" id="IPR042171">
    <property type="entry name" value="Acyl-CoA_hotdog"/>
</dbReference>
<dbReference type="KEGG" id="ima:PO878_06420"/>